<evidence type="ECO:0000256" key="5">
    <source>
        <dbReference type="ARBA" id="ARBA00022984"/>
    </source>
</evidence>
<accession>A0A501XT71</accession>
<feature type="transmembrane region" description="Helical" evidence="10">
    <location>
        <begin position="281"/>
        <end position="302"/>
    </location>
</feature>
<evidence type="ECO:0000313" key="12">
    <source>
        <dbReference type="EMBL" id="TPE63645.1"/>
    </source>
</evidence>
<keyword evidence="13" id="KW-1185">Reference proteome</keyword>
<comment type="caution">
    <text evidence="12">The sequence shown here is derived from an EMBL/GenBank/DDBJ whole genome shotgun (WGS) entry which is preliminary data.</text>
</comment>
<feature type="transmembrane region" description="Helical" evidence="10">
    <location>
        <begin position="486"/>
        <end position="509"/>
    </location>
</feature>
<evidence type="ECO:0000256" key="2">
    <source>
        <dbReference type="ARBA" id="ARBA00022475"/>
    </source>
</evidence>
<dbReference type="OrthoDB" id="9816572at2"/>
<dbReference type="PIRSF" id="PIRSF002869">
    <property type="entry name" value="MviN"/>
    <property type="match status" value="1"/>
</dbReference>
<comment type="subcellular location">
    <subcellularLocation>
        <location evidence="10">Cell inner membrane</location>
        <topology evidence="10">Multi-pass membrane protein</topology>
    </subcellularLocation>
    <subcellularLocation>
        <location evidence="1">Cell membrane</location>
        <topology evidence="1">Multi-pass membrane protein</topology>
    </subcellularLocation>
</comment>
<evidence type="ECO:0000256" key="1">
    <source>
        <dbReference type="ARBA" id="ARBA00004651"/>
    </source>
</evidence>
<keyword evidence="4 10" id="KW-0133">Cell shape</keyword>
<organism evidence="12 13">
    <name type="scientific">Sandaracinobacter neustonicus</name>
    <dbReference type="NCBI Taxonomy" id="1715348"/>
    <lineage>
        <taxon>Bacteria</taxon>
        <taxon>Pseudomonadati</taxon>
        <taxon>Pseudomonadota</taxon>
        <taxon>Alphaproteobacteria</taxon>
        <taxon>Sphingomonadales</taxon>
        <taxon>Sphingosinicellaceae</taxon>
        <taxon>Sandaracinobacter</taxon>
    </lineage>
</organism>
<reference evidence="12 13" key="1">
    <citation type="submission" date="2019-06" db="EMBL/GenBank/DDBJ databases">
        <authorList>
            <person name="Lee I."/>
            <person name="Jang G.I."/>
            <person name="Hwang C.Y."/>
        </authorList>
    </citation>
    <scope>NUCLEOTIDE SEQUENCE [LARGE SCALE GENOMIC DNA]</scope>
    <source>
        <strain evidence="12 13">PAMC 28131</strain>
    </source>
</reference>
<feature type="transmembrane region" description="Helical" evidence="10">
    <location>
        <begin position="239"/>
        <end position="261"/>
    </location>
</feature>
<dbReference type="GO" id="GO:0071555">
    <property type="term" value="P:cell wall organization"/>
    <property type="evidence" value="ECO:0007669"/>
    <property type="project" value="UniProtKB-UniRule"/>
</dbReference>
<dbReference type="InterPro" id="IPR051050">
    <property type="entry name" value="Lipid_II_flippase_MurJ/MviN"/>
</dbReference>
<keyword evidence="7 10" id="KW-0472">Membrane</keyword>
<evidence type="ECO:0000256" key="7">
    <source>
        <dbReference type="ARBA" id="ARBA00023136"/>
    </source>
</evidence>
<dbReference type="Pfam" id="PF03023">
    <property type="entry name" value="MurJ"/>
    <property type="match status" value="1"/>
</dbReference>
<dbReference type="AlphaFoldDB" id="A0A501XT71"/>
<dbReference type="PANTHER" id="PTHR47019">
    <property type="entry name" value="LIPID II FLIPPASE MURJ"/>
    <property type="match status" value="1"/>
</dbReference>
<keyword evidence="6 10" id="KW-1133">Transmembrane helix</keyword>
<evidence type="ECO:0000256" key="9">
    <source>
        <dbReference type="ARBA" id="ARBA00061532"/>
    </source>
</evidence>
<feature type="transmembrane region" description="Helical" evidence="10">
    <location>
        <begin position="389"/>
        <end position="408"/>
    </location>
</feature>
<keyword evidence="10" id="KW-0997">Cell inner membrane</keyword>
<sequence>MSLIRSATTVGGMTLLSRIVGMVREILMARYLGAGFAADAFLVAFRLPNLFRSLFAEGAFSAAFVPLVSQQLGKDGKGEGVLSAVRLTEQALAVLFPVLLIFTIVIMVAAEPVVWAMTGGFEDRSPEKLALTVQLTRLAFPYLMLISLASLLGGLLNAMGRFWVYAAAPILLNITFIIGFLVFRGDDPVQTATTQAVAIAIAGILQFLWLCWDCWRIGVLPRLTLPHWTPEVKTLLRRIGPAAIGAGATQINLLVSTMIAARNLPQGSVSYLYYADRLNQLALGMIGVGMGVALLPAMGRLIGAGNNEAAIHQQNRGIEFVLLFGLPASVALIVSADPIVAALFQQGEFTRADRIACAAALRAFSSGLVAYMLVKVLTPGFHARGDTRTPMQIALAAIAINLVGNLLLSRMLDHVGIAVATSLSAWFNVALLAGVLIHRRDWHPDAGLAKRVPRMLVASLAMAAALWLLNPSVLPMAEGSLGSRALGMLLLVGAGGLVYAGGGLLIGAWNPRQLINSFRRG</sequence>
<dbReference type="CDD" id="cd13123">
    <property type="entry name" value="MATE_MurJ_like"/>
    <property type="match status" value="1"/>
</dbReference>
<gene>
    <name evidence="10 12" type="primary">murJ</name>
    <name evidence="12" type="ORF">FJQ54_01935</name>
</gene>
<dbReference type="UniPathway" id="UPA00219"/>
<proteinExistence type="inferred from homology"/>
<evidence type="ECO:0000256" key="10">
    <source>
        <dbReference type="HAMAP-Rule" id="MF_02078"/>
    </source>
</evidence>
<evidence type="ECO:0000256" key="8">
    <source>
        <dbReference type="ARBA" id="ARBA00060041"/>
    </source>
</evidence>
<dbReference type="PRINTS" id="PR01806">
    <property type="entry name" value="VIRFACTRMVIN"/>
</dbReference>
<comment type="similarity">
    <text evidence="9 10 11">Belongs to the MurJ/MviN family.</text>
</comment>
<keyword evidence="3 10" id="KW-0812">Transmembrane</keyword>
<dbReference type="GO" id="GO:0034204">
    <property type="term" value="P:lipid translocation"/>
    <property type="evidence" value="ECO:0007669"/>
    <property type="project" value="TreeGrafter"/>
</dbReference>
<evidence type="ECO:0000256" key="3">
    <source>
        <dbReference type="ARBA" id="ARBA00022692"/>
    </source>
</evidence>
<evidence type="ECO:0000256" key="6">
    <source>
        <dbReference type="ARBA" id="ARBA00022989"/>
    </source>
</evidence>
<keyword evidence="10 11" id="KW-0961">Cell wall biogenesis/degradation</keyword>
<feature type="transmembrane region" description="Helical" evidence="10">
    <location>
        <begin position="322"/>
        <end position="344"/>
    </location>
</feature>
<dbReference type="PANTHER" id="PTHR47019:SF1">
    <property type="entry name" value="LIPID II FLIPPASE MURJ"/>
    <property type="match status" value="1"/>
</dbReference>
<dbReference type="GO" id="GO:0015648">
    <property type="term" value="F:lipid-linked peptidoglycan transporter activity"/>
    <property type="evidence" value="ECO:0007669"/>
    <property type="project" value="UniProtKB-UniRule"/>
</dbReference>
<protein>
    <recommendedName>
        <fullName evidence="10">Probable lipid II flippase MurJ</fullName>
    </recommendedName>
</protein>
<evidence type="ECO:0000313" key="13">
    <source>
        <dbReference type="Proteomes" id="UP000319897"/>
    </source>
</evidence>
<keyword evidence="10 11" id="KW-0813">Transport</keyword>
<dbReference type="Proteomes" id="UP000319897">
    <property type="component" value="Unassembled WGS sequence"/>
</dbReference>
<dbReference type="NCBIfam" id="TIGR01695">
    <property type="entry name" value="murJ_mviN"/>
    <property type="match status" value="1"/>
</dbReference>
<dbReference type="GO" id="GO:0009252">
    <property type="term" value="P:peptidoglycan biosynthetic process"/>
    <property type="evidence" value="ECO:0007669"/>
    <property type="project" value="UniProtKB-UniRule"/>
</dbReference>
<evidence type="ECO:0000256" key="11">
    <source>
        <dbReference type="PIRNR" id="PIRNR002869"/>
    </source>
</evidence>
<feature type="transmembrane region" description="Helical" evidence="10">
    <location>
        <begin position="195"/>
        <end position="219"/>
    </location>
</feature>
<dbReference type="InterPro" id="IPR004268">
    <property type="entry name" value="MurJ"/>
</dbReference>
<dbReference type="GO" id="GO:0005886">
    <property type="term" value="C:plasma membrane"/>
    <property type="evidence" value="ECO:0007669"/>
    <property type="project" value="UniProtKB-SubCell"/>
</dbReference>
<dbReference type="EMBL" id="VFSU01000011">
    <property type="protein sequence ID" value="TPE63645.1"/>
    <property type="molecule type" value="Genomic_DNA"/>
</dbReference>
<feature type="transmembrane region" description="Helical" evidence="10">
    <location>
        <begin position="138"/>
        <end position="156"/>
    </location>
</feature>
<name>A0A501XT71_9SPHN</name>
<dbReference type="RefSeq" id="WP_140926618.1">
    <property type="nucleotide sequence ID" value="NZ_VFSU01000011.1"/>
</dbReference>
<comment type="pathway">
    <text evidence="10">Cell wall biogenesis; peptidoglycan biosynthesis.</text>
</comment>
<feature type="transmembrane region" description="Helical" evidence="10">
    <location>
        <begin position="415"/>
        <end position="436"/>
    </location>
</feature>
<feature type="transmembrane region" description="Helical" evidence="10">
    <location>
        <begin position="92"/>
        <end position="117"/>
    </location>
</feature>
<keyword evidence="2 10" id="KW-1003">Cell membrane</keyword>
<keyword evidence="5 10" id="KW-0573">Peptidoglycan synthesis</keyword>
<comment type="function">
    <text evidence="8 10 11">Involved in peptidoglycan biosynthesis. Transports lipid-linked peptidoglycan precursors from the inner to the outer leaflet of the cytoplasmic membrane.</text>
</comment>
<dbReference type="HAMAP" id="MF_02078">
    <property type="entry name" value="MurJ_MviN"/>
    <property type="match status" value="1"/>
</dbReference>
<feature type="transmembrane region" description="Helical" evidence="10">
    <location>
        <begin position="456"/>
        <end position="474"/>
    </location>
</feature>
<comment type="caution">
    <text evidence="10">Lacks conserved residue(s) required for the propagation of feature annotation.</text>
</comment>
<evidence type="ECO:0000256" key="4">
    <source>
        <dbReference type="ARBA" id="ARBA00022960"/>
    </source>
</evidence>
<feature type="transmembrane region" description="Helical" evidence="10">
    <location>
        <begin position="162"/>
        <end position="183"/>
    </location>
</feature>
<dbReference type="GO" id="GO:0008360">
    <property type="term" value="P:regulation of cell shape"/>
    <property type="evidence" value="ECO:0007669"/>
    <property type="project" value="UniProtKB-UniRule"/>
</dbReference>